<comment type="similarity">
    <text evidence="13">Belongs to the ABC transporter superfamily. Glutathione importer (TC 3.A.1.5.11) family.</text>
</comment>
<keyword evidence="7" id="KW-0547">Nucleotide-binding</keyword>
<accession>A0A840C5D9</accession>
<comment type="subcellular location">
    <subcellularLocation>
        <location evidence="1">Cell inner membrane</location>
        <topology evidence="1">Peripheral membrane protein</topology>
    </subcellularLocation>
</comment>
<evidence type="ECO:0000313" key="20">
    <source>
        <dbReference type="Proteomes" id="UP000577362"/>
    </source>
</evidence>
<feature type="domain" description="ABC transporter" evidence="18">
    <location>
        <begin position="34"/>
        <end position="271"/>
    </location>
</feature>
<dbReference type="InterPro" id="IPR003593">
    <property type="entry name" value="AAA+_ATPase"/>
</dbReference>
<keyword evidence="10" id="KW-1278">Translocase</keyword>
<evidence type="ECO:0000313" key="19">
    <source>
        <dbReference type="EMBL" id="MBB4018828.1"/>
    </source>
</evidence>
<dbReference type="PROSITE" id="PS00211">
    <property type="entry name" value="ABC_TRANSPORTER_1"/>
    <property type="match status" value="1"/>
</dbReference>
<evidence type="ECO:0000256" key="2">
    <source>
        <dbReference type="ARBA" id="ARBA00011469"/>
    </source>
</evidence>
<feature type="region of interest" description="Disordered" evidence="17">
    <location>
        <begin position="1"/>
        <end position="20"/>
    </location>
</feature>
<keyword evidence="20" id="KW-1185">Reference proteome</keyword>
<evidence type="ECO:0000256" key="5">
    <source>
        <dbReference type="ARBA" id="ARBA00022519"/>
    </source>
</evidence>
<organism evidence="19 20">
    <name type="scientific">Chelatococcus caeni</name>
    <dbReference type="NCBI Taxonomy" id="1348468"/>
    <lineage>
        <taxon>Bacteria</taxon>
        <taxon>Pseudomonadati</taxon>
        <taxon>Pseudomonadota</taxon>
        <taxon>Alphaproteobacteria</taxon>
        <taxon>Hyphomicrobiales</taxon>
        <taxon>Chelatococcaceae</taxon>
        <taxon>Chelatococcus</taxon>
    </lineage>
</organism>
<dbReference type="Gene3D" id="3.40.50.300">
    <property type="entry name" value="P-loop containing nucleotide triphosphate hydrolases"/>
    <property type="match status" value="1"/>
</dbReference>
<comment type="function">
    <text evidence="12">Part of the ABC transporter complex GsiABCD involved in glutathione import. Responsible for energy coupling to the transport system.</text>
</comment>
<sequence>MSATDLAPVAPLPDRGGPQQPLVIARDLRRHFPIRSGFFGRRTGTVHAVDGVSFEVVKGETLGIVGESGCGKSTTARLLVGLIALDEGDIIFDGDRLGDQLSLRELRRGVQMVFQDSYASLNPRLTIEDSIAFGPKVHGMGEGQARRRARELLASVGLEPARFAGRYPHELSGGQRQRVNIARALAMAPRLVILDEAVSALDKSVEAQVLNLLADLKEERDLTYVFISHDLNVVRYISDRVMVMYLGEVVEIGPAEAVYARKAHPYTAALFAAMPSMDPDARTEEPPLAGDPPNPIDPPTGCRFHTRCRFAEAVCAAVKPALASVPGEARGGEARAEAHVAACHMLVAGSGHSAAGGAA</sequence>
<comment type="subunit">
    <text evidence="2">The complex is composed of two ATP-binding proteins (GsiA), two transmembrane proteins (GsiC and GsiD) and a solute-binding protein (GsiB).</text>
</comment>
<evidence type="ECO:0000256" key="6">
    <source>
        <dbReference type="ARBA" id="ARBA00022737"/>
    </source>
</evidence>
<keyword evidence="5" id="KW-0997">Cell inner membrane</keyword>
<evidence type="ECO:0000256" key="10">
    <source>
        <dbReference type="ARBA" id="ARBA00022967"/>
    </source>
</evidence>
<dbReference type="InterPro" id="IPR013563">
    <property type="entry name" value="Oligopep_ABC_C"/>
</dbReference>
<evidence type="ECO:0000256" key="1">
    <source>
        <dbReference type="ARBA" id="ARBA00004417"/>
    </source>
</evidence>
<reference evidence="19 20" key="1">
    <citation type="submission" date="2020-08" db="EMBL/GenBank/DDBJ databases">
        <title>Genomic Encyclopedia of Type Strains, Phase IV (KMG-IV): sequencing the most valuable type-strain genomes for metagenomic binning, comparative biology and taxonomic classification.</title>
        <authorList>
            <person name="Goeker M."/>
        </authorList>
    </citation>
    <scope>NUCLEOTIDE SEQUENCE [LARGE SCALE GENOMIC DNA]</scope>
    <source>
        <strain evidence="19 20">DSM 103737</strain>
    </source>
</reference>
<evidence type="ECO:0000256" key="14">
    <source>
        <dbReference type="ARBA" id="ARBA00039050"/>
    </source>
</evidence>
<proteinExistence type="inferred from homology"/>
<dbReference type="GO" id="GO:0016887">
    <property type="term" value="F:ATP hydrolysis activity"/>
    <property type="evidence" value="ECO:0007669"/>
    <property type="project" value="InterPro"/>
</dbReference>
<dbReference type="NCBIfam" id="TIGR01727">
    <property type="entry name" value="oligo_HPY"/>
    <property type="match status" value="1"/>
</dbReference>
<evidence type="ECO:0000256" key="15">
    <source>
        <dbReference type="ARBA" id="ARBA00041187"/>
    </source>
</evidence>
<dbReference type="Proteomes" id="UP000577362">
    <property type="component" value="Unassembled WGS sequence"/>
</dbReference>
<gene>
    <name evidence="19" type="ORF">GGR16_003875</name>
</gene>
<dbReference type="GO" id="GO:0015833">
    <property type="term" value="P:peptide transport"/>
    <property type="evidence" value="ECO:0007669"/>
    <property type="project" value="InterPro"/>
</dbReference>
<evidence type="ECO:0000256" key="13">
    <source>
        <dbReference type="ARBA" id="ARBA00038416"/>
    </source>
</evidence>
<dbReference type="InterPro" id="IPR027417">
    <property type="entry name" value="P-loop_NTPase"/>
</dbReference>
<keyword evidence="11" id="KW-0472">Membrane</keyword>
<evidence type="ECO:0000256" key="17">
    <source>
        <dbReference type="SAM" id="MobiDB-lite"/>
    </source>
</evidence>
<dbReference type="PROSITE" id="PS50893">
    <property type="entry name" value="ABC_TRANSPORTER_2"/>
    <property type="match status" value="1"/>
</dbReference>
<dbReference type="GO" id="GO:0005524">
    <property type="term" value="F:ATP binding"/>
    <property type="evidence" value="ECO:0007669"/>
    <property type="project" value="UniProtKB-KW"/>
</dbReference>
<comment type="caution">
    <text evidence="19">The sequence shown here is derived from an EMBL/GenBank/DDBJ whole genome shotgun (WGS) entry which is preliminary data.</text>
</comment>
<dbReference type="RefSeq" id="WP_183317646.1">
    <property type="nucleotide sequence ID" value="NZ_JACIEN010000005.1"/>
</dbReference>
<protein>
    <recommendedName>
        <fullName evidence="15">Glutathione import ATP-binding protein GsiA</fullName>
        <ecNumber evidence="14">7.4.2.10</ecNumber>
    </recommendedName>
</protein>
<dbReference type="FunFam" id="3.40.50.300:FF:000016">
    <property type="entry name" value="Oligopeptide ABC transporter ATP-binding component"/>
    <property type="match status" value="1"/>
</dbReference>
<evidence type="ECO:0000256" key="3">
    <source>
        <dbReference type="ARBA" id="ARBA00022448"/>
    </source>
</evidence>
<evidence type="ECO:0000256" key="11">
    <source>
        <dbReference type="ARBA" id="ARBA00023136"/>
    </source>
</evidence>
<dbReference type="AlphaFoldDB" id="A0A840C5D9"/>
<dbReference type="EMBL" id="JACIEN010000005">
    <property type="protein sequence ID" value="MBB4018828.1"/>
    <property type="molecule type" value="Genomic_DNA"/>
</dbReference>
<dbReference type="SUPFAM" id="SSF52540">
    <property type="entry name" value="P-loop containing nucleoside triphosphate hydrolases"/>
    <property type="match status" value="1"/>
</dbReference>
<dbReference type="EC" id="7.4.2.10" evidence="14"/>
<dbReference type="InterPro" id="IPR017871">
    <property type="entry name" value="ABC_transporter-like_CS"/>
</dbReference>
<dbReference type="SMART" id="SM00382">
    <property type="entry name" value="AAA"/>
    <property type="match status" value="1"/>
</dbReference>
<keyword evidence="8" id="KW-0378">Hydrolase</keyword>
<name>A0A840C5D9_9HYPH</name>
<keyword evidence="6" id="KW-0677">Repeat</keyword>
<dbReference type="PANTHER" id="PTHR43776:SF15">
    <property type="entry name" value="GLUTATHIONE IMPORT ATP-BINDING PROTEIN GSIA"/>
    <property type="match status" value="1"/>
</dbReference>
<evidence type="ECO:0000256" key="9">
    <source>
        <dbReference type="ARBA" id="ARBA00022840"/>
    </source>
</evidence>
<dbReference type="GO" id="GO:0055085">
    <property type="term" value="P:transmembrane transport"/>
    <property type="evidence" value="ECO:0007669"/>
    <property type="project" value="UniProtKB-ARBA"/>
</dbReference>
<dbReference type="Pfam" id="PF00005">
    <property type="entry name" value="ABC_tran"/>
    <property type="match status" value="1"/>
</dbReference>
<dbReference type="InterPro" id="IPR003439">
    <property type="entry name" value="ABC_transporter-like_ATP-bd"/>
</dbReference>
<dbReference type="Pfam" id="PF08352">
    <property type="entry name" value="oligo_HPY"/>
    <property type="match status" value="1"/>
</dbReference>
<evidence type="ECO:0000259" key="18">
    <source>
        <dbReference type="PROSITE" id="PS50893"/>
    </source>
</evidence>
<evidence type="ECO:0000256" key="16">
    <source>
        <dbReference type="ARBA" id="ARBA00047640"/>
    </source>
</evidence>
<evidence type="ECO:0000256" key="8">
    <source>
        <dbReference type="ARBA" id="ARBA00022801"/>
    </source>
</evidence>
<keyword evidence="3" id="KW-0813">Transport</keyword>
<keyword evidence="4" id="KW-1003">Cell membrane</keyword>
<evidence type="ECO:0000256" key="12">
    <source>
        <dbReference type="ARBA" id="ARBA00037530"/>
    </source>
</evidence>
<keyword evidence="9 19" id="KW-0067">ATP-binding</keyword>
<evidence type="ECO:0000256" key="4">
    <source>
        <dbReference type="ARBA" id="ARBA00022475"/>
    </source>
</evidence>
<dbReference type="PANTHER" id="PTHR43776">
    <property type="entry name" value="TRANSPORT ATP-BINDING PROTEIN"/>
    <property type="match status" value="1"/>
</dbReference>
<dbReference type="CDD" id="cd03257">
    <property type="entry name" value="ABC_NikE_OppD_transporters"/>
    <property type="match status" value="1"/>
</dbReference>
<comment type="catalytic activity">
    <reaction evidence="16">
        <text>glutathione(out) + ATP + H2O = glutathione(in) + ADP + phosphate + H(+)</text>
        <dbReference type="Rhea" id="RHEA:29791"/>
        <dbReference type="ChEBI" id="CHEBI:15377"/>
        <dbReference type="ChEBI" id="CHEBI:15378"/>
        <dbReference type="ChEBI" id="CHEBI:30616"/>
        <dbReference type="ChEBI" id="CHEBI:43474"/>
        <dbReference type="ChEBI" id="CHEBI:57925"/>
        <dbReference type="ChEBI" id="CHEBI:456216"/>
        <dbReference type="EC" id="7.4.2.10"/>
    </reaction>
</comment>
<evidence type="ECO:0000256" key="7">
    <source>
        <dbReference type="ARBA" id="ARBA00022741"/>
    </source>
</evidence>
<dbReference type="InterPro" id="IPR050319">
    <property type="entry name" value="ABC_transp_ATP-bind"/>
</dbReference>
<dbReference type="GO" id="GO:0005886">
    <property type="term" value="C:plasma membrane"/>
    <property type="evidence" value="ECO:0007669"/>
    <property type="project" value="UniProtKB-SubCell"/>
</dbReference>